<reference evidence="17" key="1">
    <citation type="submission" date="2022-07" db="EMBL/GenBank/DDBJ databases">
        <authorList>
            <person name="Macas J."/>
            <person name="Novak P."/>
            <person name="Neumann P."/>
        </authorList>
    </citation>
    <scope>NUCLEOTIDE SEQUENCE</scope>
</reference>
<feature type="region of interest" description="Disordered" evidence="14">
    <location>
        <begin position="17"/>
        <end position="67"/>
    </location>
</feature>
<feature type="disulfide bond" evidence="12">
    <location>
        <begin position="123"/>
        <end position="185"/>
    </location>
</feature>
<keyword evidence="10 12" id="KW-1015">Disulfide bond</keyword>
<dbReference type="EC" id="1.10.3.1" evidence="5"/>
<proteinExistence type="inferred from homology"/>
<evidence type="ECO:0000259" key="16">
    <source>
        <dbReference type="PROSITE" id="PS00498"/>
    </source>
</evidence>
<protein>
    <recommendedName>
        <fullName evidence="5">catechol oxidase</fullName>
        <ecNumber evidence="5">1.10.3.1</ecNumber>
    </recommendedName>
</protein>
<evidence type="ECO:0000256" key="14">
    <source>
        <dbReference type="SAM" id="MobiDB-lite"/>
    </source>
</evidence>
<evidence type="ECO:0000256" key="13">
    <source>
        <dbReference type="PIRSR" id="PIRSR000290-3"/>
    </source>
</evidence>
<dbReference type="Pfam" id="PF00264">
    <property type="entry name" value="Tyrosinase"/>
    <property type="match status" value="1"/>
</dbReference>
<organism evidence="17 18">
    <name type="scientific">Cuscuta epithymum</name>
    <dbReference type="NCBI Taxonomy" id="186058"/>
    <lineage>
        <taxon>Eukaryota</taxon>
        <taxon>Viridiplantae</taxon>
        <taxon>Streptophyta</taxon>
        <taxon>Embryophyta</taxon>
        <taxon>Tracheophyta</taxon>
        <taxon>Spermatophyta</taxon>
        <taxon>Magnoliopsida</taxon>
        <taxon>eudicotyledons</taxon>
        <taxon>Gunneridae</taxon>
        <taxon>Pentapetalae</taxon>
        <taxon>asterids</taxon>
        <taxon>lamiids</taxon>
        <taxon>Solanales</taxon>
        <taxon>Convolvulaceae</taxon>
        <taxon>Cuscuteae</taxon>
        <taxon>Cuscuta</taxon>
        <taxon>Cuscuta subgen. Cuscuta</taxon>
    </lineage>
</organism>
<accession>A0AAV0D8C6</accession>
<dbReference type="InterPro" id="IPR022740">
    <property type="entry name" value="Polyphenol_oxidase_C"/>
</dbReference>
<feature type="binding site" evidence="11">
    <location>
        <position position="373"/>
    </location>
    <ligand>
        <name>Cu cation</name>
        <dbReference type="ChEBI" id="CHEBI:23378"/>
        <label>B</label>
    </ligand>
</feature>
<keyword evidence="8" id="KW-0560">Oxidoreductase</keyword>
<dbReference type="PRINTS" id="PR00092">
    <property type="entry name" value="TYROSINASE"/>
</dbReference>
<dbReference type="GO" id="GO:0009543">
    <property type="term" value="C:chloroplast thylakoid lumen"/>
    <property type="evidence" value="ECO:0007669"/>
    <property type="project" value="UniProtKB-SubCell"/>
</dbReference>
<feature type="binding site" evidence="11">
    <location>
        <position position="339"/>
    </location>
    <ligand>
        <name>Cu cation</name>
        <dbReference type="ChEBI" id="CHEBI:23378"/>
        <label>B</label>
    </ligand>
</feature>
<evidence type="ECO:0000313" key="17">
    <source>
        <dbReference type="EMBL" id="CAH9095433.1"/>
    </source>
</evidence>
<dbReference type="Pfam" id="PF12142">
    <property type="entry name" value="PPO1_DWL"/>
    <property type="match status" value="1"/>
</dbReference>
<dbReference type="PROSITE" id="PS00497">
    <property type="entry name" value="TYROSINASE_1"/>
    <property type="match status" value="1"/>
</dbReference>
<dbReference type="PROSITE" id="PS00498">
    <property type="entry name" value="TYROSINASE_2"/>
    <property type="match status" value="1"/>
</dbReference>
<dbReference type="Pfam" id="PF12143">
    <property type="entry name" value="PPO1_KFDV"/>
    <property type="match status" value="1"/>
</dbReference>
<feature type="binding site" evidence="11">
    <location>
        <position position="184"/>
    </location>
    <ligand>
        <name>Cu cation</name>
        <dbReference type="ChEBI" id="CHEBI:23378"/>
        <label>A</label>
    </ligand>
</feature>
<evidence type="ECO:0000256" key="3">
    <source>
        <dbReference type="ARBA" id="ARBA00004456"/>
    </source>
</evidence>
<comment type="cofactor">
    <cofactor evidence="11">
        <name>Cu(2+)</name>
        <dbReference type="ChEBI" id="CHEBI:29036"/>
    </cofactor>
    <text evidence="11">Binds 2 copper ions per subunit.</text>
</comment>
<evidence type="ECO:0000256" key="9">
    <source>
        <dbReference type="ARBA" id="ARBA00023008"/>
    </source>
</evidence>
<dbReference type="PIRSF" id="PIRSF000290">
    <property type="entry name" value="PPO_plant"/>
    <property type="match status" value="1"/>
</dbReference>
<feature type="binding site" evidence="11">
    <location>
        <position position="343"/>
    </location>
    <ligand>
        <name>Cu cation</name>
        <dbReference type="ChEBI" id="CHEBI:23378"/>
        <label>B</label>
    </ligand>
</feature>
<evidence type="ECO:0000256" key="8">
    <source>
        <dbReference type="ARBA" id="ARBA00023002"/>
    </source>
</evidence>
<comment type="function">
    <text evidence="2">Catalyzes the oxidation of mono- and o-diphenols to o-diquinones.</text>
</comment>
<dbReference type="InterPro" id="IPR016213">
    <property type="entry name" value="Polyphenol_oxidase"/>
</dbReference>
<evidence type="ECO:0000256" key="12">
    <source>
        <dbReference type="PIRSR" id="PIRSR000290-2"/>
    </source>
</evidence>
<keyword evidence="7" id="KW-0883">Thioether bond</keyword>
<dbReference type="Gene3D" id="1.10.1280.10">
    <property type="entry name" value="Di-copper center containing domain from catechol oxidase"/>
    <property type="match status" value="1"/>
</dbReference>
<feature type="binding site" evidence="11">
    <location>
        <position position="204"/>
    </location>
    <ligand>
        <name>Cu cation</name>
        <dbReference type="ChEBI" id="CHEBI:23378"/>
        <label>A</label>
    </ligand>
</feature>
<feature type="domain" description="Tyrosinase copper-binding" evidence="15">
    <location>
        <begin position="204"/>
        <end position="221"/>
    </location>
</feature>
<evidence type="ECO:0000256" key="7">
    <source>
        <dbReference type="ARBA" id="ARBA00022784"/>
    </source>
</evidence>
<dbReference type="AlphaFoldDB" id="A0AAV0D8C6"/>
<keyword evidence="9 11" id="KW-0186">Copper</keyword>
<comment type="caution">
    <text evidence="17">The sequence shown here is derived from an EMBL/GenBank/DDBJ whole genome shotgun (WGS) entry which is preliminary data.</text>
</comment>
<gene>
    <name evidence="17" type="ORF">CEPIT_LOCUS13274</name>
</gene>
<evidence type="ECO:0000256" key="11">
    <source>
        <dbReference type="PIRSR" id="PIRSR000290-1"/>
    </source>
</evidence>
<evidence type="ECO:0000256" key="6">
    <source>
        <dbReference type="ARBA" id="ARBA00022723"/>
    </source>
</evidence>
<dbReference type="InterPro" id="IPR022739">
    <property type="entry name" value="Polyphenol_oxidase_cen"/>
</dbReference>
<dbReference type="EMBL" id="CAMAPF010000084">
    <property type="protein sequence ID" value="CAH9095433.1"/>
    <property type="molecule type" value="Genomic_DNA"/>
</dbReference>
<sequence>MASATFTISCTTTTTPISASNSHHLHRPSKFSLNPNPPKHRRSKLSCAASSSKDQTPAPEKNISPDTTIDRRNVLLGLGGLYGAYNLSLSGGGALAKPVPPPVIKECGTAIISGTSDPVPYSCCPPYSDTIVDYKLPKFSTLNVRPAAHDVDAEYLEKYKTAVQKMRDLPPEDPRSWTAQAKVHCAYCNEAYKLADGVTSYQVHNSWLFFPFHRWYLYFHERILQSLINDPTFTLPYWNWDNPKGMYIPEIFDDPSSSLYDPEKRDTINTKEYVVDLSYGKDSADPDHKNDLRTVRNNLAIMYRQMMGTRSPSLFFGHVLRAEGYDNESGGGSIESGAHTAMHLWVGNRDQDHHEDMGNFYSAANDPLFYCHHGNVDRMWSIWKTLPGKRRRDCSDPDYLQSEFLFYDENKNLVKVKVQDCLDETKLGYTFQPMPTLWEKCRPPPKKKAVLKSTKKSFPPASKILPTTLAHTITFTVMRPTLVRSKEDKEDKDEILKLGITYDPTKYINFDVFLNEDNECKATELDRAEYVGSFSNLAHIHTDPDKSMKISYDSAITELLEDLGLESERSISVTLVPKCDGEFVTINSAKITMQTEC</sequence>
<comment type="catalytic activity">
    <reaction evidence="1">
        <text>2 catechol + O2 = 2 1,2-benzoquinone + 2 H2O</text>
        <dbReference type="Rhea" id="RHEA:21632"/>
        <dbReference type="ChEBI" id="CHEBI:15377"/>
        <dbReference type="ChEBI" id="CHEBI:15379"/>
        <dbReference type="ChEBI" id="CHEBI:17253"/>
        <dbReference type="ChEBI" id="CHEBI:18135"/>
        <dbReference type="EC" id="1.10.3.1"/>
    </reaction>
</comment>
<feature type="disulfide bond" evidence="12">
    <location>
        <begin position="107"/>
        <end position="124"/>
    </location>
</feature>
<evidence type="ECO:0000256" key="5">
    <source>
        <dbReference type="ARBA" id="ARBA00012298"/>
    </source>
</evidence>
<dbReference type="InterPro" id="IPR002227">
    <property type="entry name" value="Tyrosinase_Cu-bd"/>
</dbReference>
<evidence type="ECO:0000256" key="1">
    <source>
        <dbReference type="ARBA" id="ARBA00001628"/>
    </source>
</evidence>
<comment type="similarity">
    <text evidence="4">Belongs to the tyrosinase family.</text>
</comment>
<evidence type="ECO:0000256" key="10">
    <source>
        <dbReference type="ARBA" id="ARBA00023157"/>
    </source>
</evidence>
<dbReference type="PANTHER" id="PTHR11474">
    <property type="entry name" value="TYROSINASE FAMILY MEMBER"/>
    <property type="match status" value="1"/>
</dbReference>
<name>A0AAV0D8C6_9ASTE</name>
<dbReference type="Proteomes" id="UP001152523">
    <property type="component" value="Unassembled WGS sequence"/>
</dbReference>
<keyword evidence="6 11" id="KW-0479">Metal-binding</keyword>
<evidence type="ECO:0000256" key="2">
    <source>
        <dbReference type="ARBA" id="ARBA00002400"/>
    </source>
</evidence>
<dbReference type="PANTHER" id="PTHR11474:SF123">
    <property type="entry name" value="CATECHOL OXIDASE"/>
    <property type="match status" value="1"/>
</dbReference>
<feature type="cross-link" description="2'-(S-cysteinyl)-histidine (Cys-His)" evidence="13">
    <location>
        <begin position="188"/>
        <end position="204"/>
    </location>
</feature>
<dbReference type="GO" id="GO:0004097">
    <property type="term" value="F:catechol oxidase activity"/>
    <property type="evidence" value="ECO:0007669"/>
    <property type="project" value="UniProtKB-EC"/>
</dbReference>
<feature type="domain" description="Tyrosinase copper-binding" evidence="16">
    <location>
        <begin position="366"/>
        <end position="377"/>
    </location>
</feature>
<evidence type="ECO:0000259" key="15">
    <source>
        <dbReference type="PROSITE" id="PS00497"/>
    </source>
</evidence>
<dbReference type="GO" id="GO:0046148">
    <property type="term" value="P:pigment biosynthetic process"/>
    <property type="evidence" value="ECO:0007669"/>
    <property type="project" value="InterPro"/>
</dbReference>
<dbReference type="SUPFAM" id="SSF48056">
    <property type="entry name" value="Di-copper centre-containing domain"/>
    <property type="match status" value="1"/>
</dbReference>
<comment type="subcellular location">
    <subcellularLocation>
        <location evidence="3">Plastid</location>
        <location evidence="3">Chloroplast thylakoid lumen</location>
    </subcellularLocation>
</comment>
<evidence type="ECO:0000313" key="18">
    <source>
        <dbReference type="Proteomes" id="UP001152523"/>
    </source>
</evidence>
<evidence type="ECO:0000256" key="4">
    <source>
        <dbReference type="ARBA" id="ARBA00009928"/>
    </source>
</evidence>
<dbReference type="InterPro" id="IPR008922">
    <property type="entry name" value="Di-copper_centre_dom_sf"/>
</dbReference>
<feature type="binding site" evidence="11">
    <location>
        <position position="213"/>
    </location>
    <ligand>
        <name>Cu cation</name>
        <dbReference type="ChEBI" id="CHEBI:23378"/>
        <label>A</label>
    </ligand>
</feature>
<keyword evidence="18" id="KW-1185">Reference proteome</keyword>
<dbReference type="GO" id="GO:0046872">
    <property type="term" value="F:metal ion binding"/>
    <property type="evidence" value="ECO:0007669"/>
    <property type="project" value="UniProtKB-KW"/>
</dbReference>
<dbReference type="InterPro" id="IPR050316">
    <property type="entry name" value="Tyrosinase/Hemocyanin"/>
</dbReference>